<accession>A0A2T3HKL1</accession>
<name>A0A2T3HKL1_9SPHI</name>
<dbReference type="Gene3D" id="3.40.1740.10">
    <property type="entry name" value="VC0467-like"/>
    <property type="match status" value="1"/>
</dbReference>
<dbReference type="SUPFAM" id="SSF143456">
    <property type="entry name" value="VC0467-like"/>
    <property type="match status" value="1"/>
</dbReference>
<sequence length="187" mass="20910">MLSKLSPQAGRILISEPFMMDPNFKRSVVLLAEHTEEGTLGYVVNQVSDLEIGDVVEDFAAASHRVFIGGPVGQDTLHFVHRCYDLLQSGHDLGNGLYWGGNFETLTILLQNNAIAEEDIRFFLGYSGWGTGQLDDEIDQNTWIVGNVSHPDILFNEDMERLWKEVVIDMGPKYAHVSNFPTDPSLN</sequence>
<dbReference type="AlphaFoldDB" id="A0A2T3HKL1"/>
<keyword evidence="3" id="KW-1185">Reference proteome</keyword>
<evidence type="ECO:0000313" key="3">
    <source>
        <dbReference type="Proteomes" id="UP000240912"/>
    </source>
</evidence>
<reference evidence="2 3" key="1">
    <citation type="submission" date="2018-03" db="EMBL/GenBank/DDBJ databases">
        <authorList>
            <person name="Keele B.F."/>
        </authorList>
    </citation>
    <scope>NUCLEOTIDE SEQUENCE [LARGE SCALE GENOMIC DNA]</scope>
    <source>
        <strain evidence="2 3">YL28-9</strain>
    </source>
</reference>
<organism evidence="2 3">
    <name type="scientific">Pedobacter yulinensis</name>
    <dbReference type="NCBI Taxonomy" id="2126353"/>
    <lineage>
        <taxon>Bacteria</taxon>
        <taxon>Pseudomonadati</taxon>
        <taxon>Bacteroidota</taxon>
        <taxon>Sphingobacteriia</taxon>
        <taxon>Sphingobacteriales</taxon>
        <taxon>Sphingobacteriaceae</taxon>
        <taxon>Pedobacter</taxon>
    </lineage>
</organism>
<evidence type="ECO:0000256" key="1">
    <source>
        <dbReference type="ARBA" id="ARBA00009600"/>
    </source>
</evidence>
<comment type="similarity">
    <text evidence="1">Belongs to the UPF0301 (AlgH) family.</text>
</comment>
<dbReference type="RefSeq" id="WP_107215225.1">
    <property type="nucleotide sequence ID" value="NZ_KZ686269.1"/>
</dbReference>
<dbReference type="Pfam" id="PF02622">
    <property type="entry name" value="DUF179"/>
    <property type="match status" value="1"/>
</dbReference>
<dbReference type="InterPro" id="IPR003774">
    <property type="entry name" value="AlgH-like"/>
</dbReference>
<dbReference type="EMBL" id="PYLS01000005">
    <property type="protein sequence ID" value="PST82966.1"/>
    <property type="molecule type" value="Genomic_DNA"/>
</dbReference>
<gene>
    <name evidence="2" type="ORF">C7T94_10075</name>
</gene>
<evidence type="ECO:0000313" key="2">
    <source>
        <dbReference type="EMBL" id="PST82966.1"/>
    </source>
</evidence>
<dbReference type="PANTHER" id="PTHR30327">
    <property type="entry name" value="UNCHARACTERIZED PROTEIN YQGE"/>
    <property type="match status" value="1"/>
</dbReference>
<dbReference type="OrthoDB" id="9807486at2"/>
<comment type="caution">
    <text evidence="2">The sequence shown here is derived from an EMBL/GenBank/DDBJ whole genome shotgun (WGS) entry which is preliminary data.</text>
</comment>
<dbReference type="PANTHER" id="PTHR30327:SF1">
    <property type="entry name" value="UPF0301 PROTEIN YQGE"/>
    <property type="match status" value="1"/>
</dbReference>
<dbReference type="GO" id="GO:0005829">
    <property type="term" value="C:cytosol"/>
    <property type="evidence" value="ECO:0007669"/>
    <property type="project" value="TreeGrafter"/>
</dbReference>
<protein>
    <recommendedName>
        <fullName evidence="4">YqgE/AlgH family protein</fullName>
    </recommendedName>
</protein>
<dbReference type="Proteomes" id="UP000240912">
    <property type="component" value="Unassembled WGS sequence"/>
</dbReference>
<proteinExistence type="inferred from homology"/>
<evidence type="ECO:0008006" key="4">
    <source>
        <dbReference type="Google" id="ProtNLM"/>
    </source>
</evidence>